<dbReference type="EMBL" id="LNFO01000645">
    <property type="protein sequence ID" value="KUG00523.1"/>
    <property type="molecule type" value="Genomic_DNA"/>
</dbReference>
<dbReference type="AlphaFoldDB" id="A0A0W8DW00"/>
<sequence>MNDQKIRKLHQSNKEKLLEPVKPAESEDRIGTPQLLQTAFLQRQSPPKPKVFGIASSSFKDRSSGSSDVLMSMSSGPMKLSQKLMRGGKMNDYSEFEEEEEVDLQNLIGSKSTFTSGSSALSRSHQASKTSPTGWSAGRSAAAEEESDEFDF</sequence>
<gene>
    <name evidence="2" type="ORF">AM587_10002181</name>
</gene>
<feature type="compositionally biased region" description="Polar residues" evidence="1">
    <location>
        <begin position="113"/>
        <end position="134"/>
    </location>
</feature>
<proteinExistence type="predicted"/>
<feature type="compositionally biased region" description="Low complexity" evidence="1">
    <location>
        <begin position="64"/>
        <end position="75"/>
    </location>
</feature>
<dbReference type="Proteomes" id="UP000052943">
    <property type="component" value="Unassembled WGS sequence"/>
</dbReference>
<organism evidence="2 3">
    <name type="scientific">Phytophthora nicotianae</name>
    <name type="common">Potato buckeye rot agent</name>
    <name type="synonym">Phytophthora parasitica</name>
    <dbReference type="NCBI Taxonomy" id="4792"/>
    <lineage>
        <taxon>Eukaryota</taxon>
        <taxon>Sar</taxon>
        <taxon>Stramenopiles</taxon>
        <taxon>Oomycota</taxon>
        <taxon>Peronosporomycetes</taxon>
        <taxon>Peronosporales</taxon>
        <taxon>Peronosporaceae</taxon>
        <taxon>Phytophthora</taxon>
    </lineage>
</organism>
<evidence type="ECO:0000313" key="3">
    <source>
        <dbReference type="Proteomes" id="UP000052943"/>
    </source>
</evidence>
<reference evidence="2 3" key="1">
    <citation type="submission" date="2015-11" db="EMBL/GenBank/DDBJ databases">
        <title>Genomes and virulence difference between two physiological races of Phytophthora nicotianae.</title>
        <authorList>
            <person name="Liu H."/>
            <person name="Ma X."/>
            <person name="Yu H."/>
            <person name="Fang D."/>
            <person name="Li Y."/>
            <person name="Wang X."/>
            <person name="Wang W."/>
            <person name="Dong Y."/>
            <person name="Xiao B."/>
        </authorList>
    </citation>
    <scope>NUCLEOTIDE SEQUENCE [LARGE SCALE GENOMIC DNA]</scope>
    <source>
        <strain evidence="3">race 0</strain>
    </source>
</reference>
<comment type="caution">
    <text evidence="2">The sequence shown here is derived from an EMBL/GenBank/DDBJ whole genome shotgun (WGS) entry which is preliminary data.</text>
</comment>
<protein>
    <submittedName>
        <fullName evidence="2">Uncharacterized protein</fullName>
    </submittedName>
</protein>
<feature type="region of interest" description="Disordered" evidence="1">
    <location>
        <begin position="1"/>
        <end position="31"/>
    </location>
</feature>
<feature type="region of interest" description="Disordered" evidence="1">
    <location>
        <begin position="113"/>
        <end position="152"/>
    </location>
</feature>
<feature type="compositionally biased region" description="Basic and acidic residues" evidence="1">
    <location>
        <begin position="1"/>
        <end position="30"/>
    </location>
</feature>
<feature type="region of interest" description="Disordered" evidence="1">
    <location>
        <begin position="55"/>
        <end position="75"/>
    </location>
</feature>
<feature type="compositionally biased region" description="Acidic residues" evidence="1">
    <location>
        <begin position="143"/>
        <end position="152"/>
    </location>
</feature>
<evidence type="ECO:0000256" key="1">
    <source>
        <dbReference type="SAM" id="MobiDB-lite"/>
    </source>
</evidence>
<accession>A0A0W8DW00</accession>
<name>A0A0W8DW00_PHYNI</name>
<evidence type="ECO:0000313" key="2">
    <source>
        <dbReference type="EMBL" id="KUG00523.1"/>
    </source>
</evidence>